<dbReference type="GO" id="GO:0003955">
    <property type="term" value="F:NAD(P)H dehydrogenase (quinone) activity"/>
    <property type="evidence" value="ECO:0007669"/>
    <property type="project" value="TreeGrafter"/>
</dbReference>
<accession>A0A1X7LK42</accession>
<evidence type="ECO:0000256" key="5">
    <source>
        <dbReference type="ARBA" id="ARBA00023002"/>
    </source>
</evidence>
<evidence type="ECO:0000256" key="3">
    <source>
        <dbReference type="ARBA" id="ARBA00022630"/>
    </source>
</evidence>
<comment type="similarity">
    <text evidence="2">Belongs to the NADH dehydrogenase family.</text>
</comment>
<sequence length="395" mass="42788">MRQLTCVVLGGGFAGIHAMKSIHQAFQSNKERIQLQLILIDKLEAHLRKVLLFQPAASGEPISVPWQQLLPADAAFIQGTATGIDHQLNLLHYEDIEGKQQLQAFDMLVVAIGSVAEKPAAELGGIALADLESASRIRSQWMHNLQQAAFTAHSIEKARLMSVAIAGAGITGVETAAELAYAMKQEAQQLGLNPEEIHVHLLNAKARLFQEGPAKVADKVERTLAACGVTVHHQLKALQAADDHVHVSDGQRLPVGLTIWTLGLRPNSMLMNLSLPLTADGQVQVDSSYRVIGTNGVYSIGDCAHIVDPVTGMKDAMTCKEAIPQAQRLGSILYADATGRSASQHKSVLPSFTIGLGPERGVMWTRKWGLDMIVTGKLAYRIKVFLWNYASLLRG</sequence>
<protein>
    <submittedName>
        <fullName evidence="7">NADH dehydrogenase</fullName>
    </submittedName>
</protein>
<dbReference type="STRING" id="1852522.SAMN06295960_3610"/>
<evidence type="ECO:0000256" key="2">
    <source>
        <dbReference type="ARBA" id="ARBA00005272"/>
    </source>
</evidence>
<keyword evidence="4" id="KW-0274">FAD</keyword>
<dbReference type="OrthoDB" id="2641866at2"/>
<reference evidence="7 8" key="1">
    <citation type="submission" date="2017-04" db="EMBL/GenBank/DDBJ databases">
        <authorList>
            <person name="Afonso C.L."/>
            <person name="Miller P.J."/>
            <person name="Scott M.A."/>
            <person name="Spackman E."/>
            <person name="Goraichik I."/>
            <person name="Dimitrov K.M."/>
            <person name="Suarez D.L."/>
            <person name="Swayne D.E."/>
        </authorList>
    </citation>
    <scope>NUCLEOTIDE SEQUENCE [LARGE SCALE GENOMIC DNA]</scope>
    <source>
        <strain evidence="7 8">11</strain>
    </source>
</reference>
<evidence type="ECO:0000313" key="7">
    <source>
        <dbReference type="EMBL" id="SMG53907.1"/>
    </source>
</evidence>
<dbReference type="Pfam" id="PF07992">
    <property type="entry name" value="Pyr_redox_2"/>
    <property type="match status" value="1"/>
</dbReference>
<gene>
    <name evidence="7" type="ORF">SAMN06295960_3610</name>
</gene>
<dbReference type="RefSeq" id="WP_085496467.1">
    <property type="nucleotide sequence ID" value="NZ_FXAZ01000005.1"/>
</dbReference>
<dbReference type="EMBL" id="FXAZ01000005">
    <property type="protein sequence ID" value="SMG53907.1"/>
    <property type="molecule type" value="Genomic_DNA"/>
</dbReference>
<organism evidence="7 8">
    <name type="scientific">Paenibacillus aquistagni</name>
    <dbReference type="NCBI Taxonomy" id="1852522"/>
    <lineage>
        <taxon>Bacteria</taxon>
        <taxon>Bacillati</taxon>
        <taxon>Bacillota</taxon>
        <taxon>Bacilli</taxon>
        <taxon>Bacillales</taxon>
        <taxon>Paenibacillaceae</taxon>
        <taxon>Paenibacillus</taxon>
    </lineage>
</organism>
<dbReference type="GO" id="GO:0019646">
    <property type="term" value="P:aerobic electron transport chain"/>
    <property type="evidence" value="ECO:0007669"/>
    <property type="project" value="TreeGrafter"/>
</dbReference>
<dbReference type="Gene3D" id="3.50.50.100">
    <property type="match status" value="1"/>
</dbReference>
<evidence type="ECO:0000256" key="4">
    <source>
        <dbReference type="ARBA" id="ARBA00022827"/>
    </source>
</evidence>
<name>A0A1X7LK42_9BACL</name>
<keyword evidence="5" id="KW-0560">Oxidoreductase</keyword>
<dbReference type="PANTHER" id="PTHR42913:SF3">
    <property type="entry name" value="64 KDA MITOCHONDRIAL NADH DEHYDROGENASE (EUROFUNG)"/>
    <property type="match status" value="1"/>
</dbReference>
<evidence type="ECO:0000259" key="6">
    <source>
        <dbReference type="Pfam" id="PF07992"/>
    </source>
</evidence>
<evidence type="ECO:0000313" key="8">
    <source>
        <dbReference type="Proteomes" id="UP000193834"/>
    </source>
</evidence>
<comment type="cofactor">
    <cofactor evidence="1">
        <name>FAD</name>
        <dbReference type="ChEBI" id="CHEBI:57692"/>
    </cofactor>
</comment>
<dbReference type="PRINTS" id="PR00368">
    <property type="entry name" value="FADPNR"/>
</dbReference>
<feature type="domain" description="FAD/NAD(P)-binding" evidence="6">
    <location>
        <begin position="6"/>
        <end position="323"/>
    </location>
</feature>
<dbReference type="InterPro" id="IPR036188">
    <property type="entry name" value="FAD/NAD-bd_sf"/>
</dbReference>
<dbReference type="SUPFAM" id="SSF51905">
    <property type="entry name" value="FAD/NAD(P)-binding domain"/>
    <property type="match status" value="2"/>
</dbReference>
<dbReference type="AlphaFoldDB" id="A0A1X7LK42"/>
<keyword evidence="8" id="KW-1185">Reference proteome</keyword>
<dbReference type="InterPro" id="IPR051169">
    <property type="entry name" value="NADH-Q_oxidoreductase"/>
</dbReference>
<evidence type="ECO:0000256" key="1">
    <source>
        <dbReference type="ARBA" id="ARBA00001974"/>
    </source>
</evidence>
<dbReference type="PANTHER" id="PTHR42913">
    <property type="entry name" value="APOPTOSIS-INDUCING FACTOR 1"/>
    <property type="match status" value="1"/>
</dbReference>
<keyword evidence="3" id="KW-0285">Flavoprotein</keyword>
<dbReference type="InterPro" id="IPR023753">
    <property type="entry name" value="FAD/NAD-binding_dom"/>
</dbReference>
<proteinExistence type="inferred from homology"/>
<dbReference type="Proteomes" id="UP000193834">
    <property type="component" value="Unassembled WGS sequence"/>
</dbReference>